<gene>
    <name evidence="1" type="ORF">SCHPADRAFT_502939</name>
</gene>
<evidence type="ECO:0000313" key="1">
    <source>
        <dbReference type="EMBL" id="KLO10782.1"/>
    </source>
</evidence>
<sequence length="314" mass="35624">MAHSLPEDVLYAIFLHALPSNFVLSTIGPSSKPWMIPPLTFSLVCRSWRLLVLSRPKLWRDISFESKIGSGKDYRDPRIKHTLIQWLSRSSSSPLWIDIEVDGDQFGYVPDEILPLLMQERHRWSTFHINARSGFLFREKLTIRCLAPLTSLSLALTDTTSSVACIDLSQNITSDCSRLEHLSIGMGTTICLPQIPDTLHLPHLRSLYYGNSDWGEIYENLQCILSASPNLEELKIRSQGLGQFKSSPHVLLGHVRSKYIIPSPRNPRLPCSTRIHLRQLILSWPWRDGRSRYLATSAHSRFLPPGSSFLNSAA</sequence>
<proteinExistence type="predicted"/>
<evidence type="ECO:0000313" key="2">
    <source>
        <dbReference type="Proteomes" id="UP000053477"/>
    </source>
</evidence>
<protein>
    <recommendedName>
        <fullName evidence="3">F-box domain-containing protein</fullName>
    </recommendedName>
</protein>
<dbReference type="SUPFAM" id="SSF52047">
    <property type="entry name" value="RNI-like"/>
    <property type="match status" value="1"/>
</dbReference>
<dbReference type="PANTHER" id="PTHR38926">
    <property type="entry name" value="F-BOX DOMAIN CONTAINING PROTEIN, EXPRESSED"/>
    <property type="match status" value="1"/>
</dbReference>
<name>A0A0H2RGS6_9AGAM</name>
<reference evidence="1 2" key="1">
    <citation type="submission" date="2015-04" db="EMBL/GenBank/DDBJ databases">
        <title>Complete genome sequence of Schizopora paradoxa KUC8140, a cosmopolitan wood degrader in East Asia.</title>
        <authorList>
            <consortium name="DOE Joint Genome Institute"/>
            <person name="Min B."/>
            <person name="Park H."/>
            <person name="Jang Y."/>
            <person name="Kim J.-J."/>
            <person name="Kim K.H."/>
            <person name="Pangilinan J."/>
            <person name="Lipzen A."/>
            <person name="Riley R."/>
            <person name="Grigoriev I.V."/>
            <person name="Spatafora J.W."/>
            <person name="Choi I.-G."/>
        </authorList>
    </citation>
    <scope>NUCLEOTIDE SEQUENCE [LARGE SCALE GENOMIC DNA]</scope>
    <source>
        <strain evidence="1 2">KUC8140</strain>
    </source>
</reference>
<keyword evidence="2" id="KW-1185">Reference proteome</keyword>
<dbReference type="AlphaFoldDB" id="A0A0H2RGS6"/>
<dbReference type="InParanoid" id="A0A0H2RGS6"/>
<dbReference type="OrthoDB" id="3139399at2759"/>
<evidence type="ECO:0008006" key="3">
    <source>
        <dbReference type="Google" id="ProtNLM"/>
    </source>
</evidence>
<dbReference type="Proteomes" id="UP000053477">
    <property type="component" value="Unassembled WGS sequence"/>
</dbReference>
<dbReference type="EMBL" id="KQ086017">
    <property type="protein sequence ID" value="KLO10782.1"/>
    <property type="molecule type" value="Genomic_DNA"/>
</dbReference>
<accession>A0A0H2RGS6</accession>
<organism evidence="1 2">
    <name type="scientific">Schizopora paradoxa</name>
    <dbReference type="NCBI Taxonomy" id="27342"/>
    <lineage>
        <taxon>Eukaryota</taxon>
        <taxon>Fungi</taxon>
        <taxon>Dikarya</taxon>
        <taxon>Basidiomycota</taxon>
        <taxon>Agaricomycotina</taxon>
        <taxon>Agaricomycetes</taxon>
        <taxon>Hymenochaetales</taxon>
        <taxon>Schizoporaceae</taxon>
        <taxon>Schizopora</taxon>
    </lineage>
</organism>
<dbReference type="PANTHER" id="PTHR38926:SF5">
    <property type="entry name" value="F-BOX AND LEUCINE-RICH REPEAT PROTEIN 6"/>
    <property type="match status" value="1"/>
</dbReference>